<evidence type="ECO:0000259" key="2">
    <source>
        <dbReference type="Pfam" id="PF20150"/>
    </source>
</evidence>
<evidence type="ECO:0000256" key="1">
    <source>
        <dbReference type="SAM" id="MobiDB-lite"/>
    </source>
</evidence>
<proteinExistence type="predicted"/>
<keyword evidence="4" id="KW-1185">Reference proteome</keyword>
<dbReference type="EMBL" id="JAQQWK010000010">
    <property type="protein sequence ID" value="KAK8029582.1"/>
    <property type="molecule type" value="Genomic_DNA"/>
</dbReference>
<accession>A0ABR1SCM0</accession>
<sequence>MGPEDTTYYRPPVYTPDKEHRYPGDCLPGDPSPPFTRFLEFPAEIQLLIWEHAAAAPTILQLDATGIAHFESGLLTACTASREAFLNFPGTVRSRHGLGGAYKGPCDDCHSQRPRKGQHGVWWLGHIAGAGEIRHLAIHYDSFNAFAKYRHEKIPGNAAWDYWLTKQFPRLRTWEIYAEWIESLDQQRAAGDGRSTKYPGIVYIPTMRKLPVSTVSQLLMHLHVDKVKSVKSPPHEPKLLGRPIIHVDREALERYPWWVDPRRAPRWA</sequence>
<gene>
    <name evidence="3" type="ORF">PG993_010873</name>
</gene>
<comment type="caution">
    <text evidence="3">The sequence shown here is derived from an EMBL/GenBank/DDBJ whole genome shotgun (WGS) entry which is preliminary data.</text>
</comment>
<name>A0ABR1SCM0_9PEZI</name>
<evidence type="ECO:0000313" key="3">
    <source>
        <dbReference type="EMBL" id="KAK8029582.1"/>
    </source>
</evidence>
<feature type="domain" description="2EXR" evidence="2">
    <location>
        <begin position="35"/>
        <end position="86"/>
    </location>
</feature>
<evidence type="ECO:0000313" key="4">
    <source>
        <dbReference type="Proteomes" id="UP001444661"/>
    </source>
</evidence>
<dbReference type="Pfam" id="PF20150">
    <property type="entry name" value="2EXR"/>
    <property type="match status" value="1"/>
</dbReference>
<reference evidence="3 4" key="1">
    <citation type="submission" date="2023-01" db="EMBL/GenBank/DDBJ databases">
        <title>Analysis of 21 Apiospora genomes using comparative genomics revels a genus with tremendous synthesis potential of carbohydrate active enzymes and secondary metabolites.</title>
        <authorList>
            <person name="Sorensen T."/>
        </authorList>
    </citation>
    <scope>NUCLEOTIDE SEQUENCE [LARGE SCALE GENOMIC DNA]</scope>
    <source>
        <strain evidence="3 4">CBS 33761</strain>
    </source>
</reference>
<dbReference type="InterPro" id="IPR045518">
    <property type="entry name" value="2EXR"/>
</dbReference>
<dbReference type="Proteomes" id="UP001444661">
    <property type="component" value="Unassembled WGS sequence"/>
</dbReference>
<feature type="region of interest" description="Disordered" evidence="1">
    <location>
        <begin position="1"/>
        <end position="24"/>
    </location>
</feature>
<protein>
    <recommendedName>
        <fullName evidence="2">2EXR domain-containing protein</fullName>
    </recommendedName>
</protein>
<organism evidence="3 4">
    <name type="scientific">Apiospora rasikravindrae</name>
    <dbReference type="NCBI Taxonomy" id="990691"/>
    <lineage>
        <taxon>Eukaryota</taxon>
        <taxon>Fungi</taxon>
        <taxon>Dikarya</taxon>
        <taxon>Ascomycota</taxon>
        <taxon>Pezizomycotina</taxon>
        <taxon>Sordariomycetes</taxon>
        <taxon>Xylariomycetidae</taxon>
        <taxon>Amphisphaeriales</taxon>
        <taxon>Apiosporaceae</taxon>
        <taxon>Apiospora</taxon>
    </lineage>
</organism>